<dbReference type="AlphaFoldDB" id="A0A8S1R3V9"/>
<evidence type="ECO:0000313" key="2">
    <source>
        <dbReference type="Proteomes" id="UP000692954"/>
    </source>
</evidence>
<proteinExistence type="predicted"/>
<evidence type="ECO:0000313" key="1">
    <source>
        <dbReference type="EMBL" id="CAD8121994.1"/>
    </source>
</evidence>
<dbReference type="Proteomes" id="UP000692954">
    <property type="component" value="Unassembled WGS sequence"/>
</dbReference>
<organism evidence="1 2">
    <name type="scientific">Paramecium sonneborni</name>
    <dbReference type="NCBI Taxonomy" id="65129"/>
    <lineage>
        <taxon>Eukaryota</taxon>
        <taxon>Sar</taxon>
        <taxon>Alveolata</taxon>
        <taxon>Ciliophora</taxon>
        <taxon>Intramacronucleata</taxon>
        <taxon>Oligohymenophorea</taxon>
        <taxon>Peniculida</taxon>
        <taxon>Parameciidae</taxon>
        <taxon>Paramecium</taxon>
    </lineage>
</organism>
<name>A0A8S1R3V9_9CILI</name>
<sequence length="163" mass="19255">MNHRKMKNRFNKKRDISRKAIRMGNPYKGCPKERSTNKNSKFLIVEDQEIEQLKKTFEVVAQNIYNNCSVNFFRLGDKKVSIPNATALLVIVQSTKFMSNNQMIQLQQVIVLLVEDEYSLNGLFNSDQQDDNVLKNISLDYVFKIWLIYNYNNDKNCTFYFDM</sequence>
<keyword evidence="2" id="KW-1185">Reference proteome</keyword>
<comment type="caution">
    <text evidence="1">The sequence shown here is derived from an EMBL/GenBank/DDBJ whole genome shotgun (WGS) entry which is preliminary data.</text>
</comment>
<dbReference type="EMBL" id="CAJJDN010000135">
    <property type="protein sequence ID" value="CAD8121994.1"/>
    <property type="molecule type" value="Genomic_DNA"/>
</dbReference>
<gene>
    <name evidence="1" type="ORF">PSON_ATCC_30995.1.T1350138</name>
</gene>
<accession>A0A8S1R3V9</accession>
<protein>
    <submittedName>
        <fullName evidence="1">Uncharacterized protein</fullName>
    </submittedName>
</protein>
<reference evidence="1" key="1">
    <citation type="submission" date="2021-01" db="EMBL/GenBank/DDBJ databases">
        <authorList>
            <consortium name="Genoscope - CEA"/>
            <person name="William W."/>
        </authorList>
    </citation>
    <scope>NUCLEOTIDE SEQUENCE</scope>
</reference>